<dbReference type="AlphaFoldDB" id="A0A8J3AAA1"/>
<accession>A0A8J3AAA1</accession>
<reference evidence="9" key="1">
    <citation type="journal article" date="2014" name="Int. J. Syst. Evol. Microbiol.">
        <title>Complete genome sequence of Corynebacterium casei LMG S-19264T (=DSM 44701T), isolated from a smear-ripened cheese.</title>
        <authorList>
            <consortium name="US DOE Joint Genome Institute (JGI-PGF)"/>
            <person name="Walter F."/>
            <person name="Albersmeier A."/>
            <person name="Kalinowski J."/>
            <person name="Ruckert C."/>
        </authorList>
    </citation>
    <scope>NUCLEOTIDE SEQUENCE</scope>
    <source>
        <strain evidence="9">CGMCC 1.14988</strain>
    </source>
</reference>
<reference evidence="9" key="2">
    <citation type="submission" date="2020-09" db="EMBL/GenBank/DDBJ databases">
        <authorList>
            <person name="Sun Q."/>
            <person name="Zhou Y."/>
        </authorList>
    </citation>
    <scope>NUCLEOTIDE SEQUENCE</scope>
    <source>
        <strain evidence="9">CGMCC 1.14988</strain>
    </source>
</reference>
<keyword evidence="4" id="KW-0238">DNA-binding</keyword>
<proteinExistence type="inferred from homology"/>
<evidence type="ECO:0000259" key="8">
    <source>
        <dbReference type="Pfam" id="PF08281"/>
    </source>
</evidence>
<dbReference type="Pfam" id="PF04542">
    <property type="entry name" value="Sigma70_r2"/>
    <property type="match status" value="1"/>
</dbReference>
<feature type="domain" description="RNA polymerase sigma-70 region 2" evidence="7">
    <location>
        <begin position="46"/>
        <end position="111"/>
    </location>
</feature>
<protein>
    <recommendedName>
        <fullName evidence="11">RNA polymerase sigma factor SigE</fullName>
    </recommendedName>
</protein>
<dbReference type="InterPro" id="IPR039425">
    <property type="entry name" value="RNA_pol_sigma-70-like"/>
</dbReference>
<dbReference type="InterPro" id="IPR013324">
    <property type="entry name" value="RNA_pol_sigma_r3/r4-like"/>
</dbReference>
<evidence type="ECO:0008006" key="11">
    <source>
        <dbReference type="Google" id="ProtNLM"/>
    </source>
</evidence>
<feature type="region of interest" description="Disordered" evidence="6">
    <location>
        <begin position="1"/>
        <end position="29"/>
    </location>
</feature>
<dbReference type="InterPro" id="IPR036388">
    <property type="entry name" value="WH-like_DNA-bd_sf"/>
</dbReference>
<name>A0A8J3AAA1_9ACTN</name>
<organism evidence="9 10">
    <name type="scientific">Egicoccus halophilus</name>
    <dbReference type="NCBI Taxonomy" id="1670830"/>
    <lineage>
        <taxon>Bacteria</taxon>
        <taxon>Bacillati</taxon>
        <taxon>Actinomycetota</taxon>
        <taxon>Nitriliruptoria</taxon>
        <taxon>Egicoccales</taxon>
        <taxon>Egicoccaceae</taxon>
        <taxon>Egicoccus</taxon>
    </lineage>
</organism>
<dbReference type="InterPro" id="IPR014284">
    <property type="entry name" value="RNA_pol_sigma-70_dom"/>
</dbReference>
<dbReference type="SUPFAM" id="SSF88946">
    <property type="entry name" value="Sigma2 domain of RNA polymerase sigma factors"/>
    <property type="match status" value="1"/>
</dbReference>
<dbReference type="NCBIfam" id="TIGR02937">
    <property type="entry name" value="sigma70-ECF"/>
    <property type="match status" value="1"/>
</dbReference>
<keyword evidence="3" id="KW-0731">Sigma factor</keyword>
<feature type="domain" description="RNA polymerase sigma factor 70 region 4 type 2" evidence="8">
    <location>
        <begin position="144"/>
        <end position="195"/>
    </location>
</feature>
<evidence type="ECO:0000313" key="9">
    <source>
        <dbReference type="EMBL" id="GGI08849.1"/>
    </source>
</evidence>
<dbReference type="PANTHER" id="PTHR43133:SF8">
    <property type="entry name" value="RNA POLYMERASE SIGMA FACTOR HI_1459-RELATED"/>
    <property type="match status" value="1"/>
</dbReference>
<evidence type="ECO:0000313" key="10">
    <source>
        <dbReference type="Proteomes" id="UP000650511"/>
    </source>
</evidence>
<dbReference type="SUPFAM" id="SSF88659">
    <property type="entry name" value="Sigma3 and sigma4 domains of RNA polymerase sigma factors"/>
    <property type="match status" value="1"/>
</dbReference>
<evidence type="ECO:0000256" key="4">
    <source>
        <dbReference type="ARBA" id="ARBA00023125"/>
    </source>
</evidence>
<keyword evidence="10" id="KW-1185">Reference proteome</keyword>
<dbReference type="InterPro" id="IPR013325">
    <property type="entry name" value="RNA_pol_sigma_r2"/>
</dbReference>
<evidence type="ECO:0000259" key="7">
    <source>
        <dbReference type="Pfam" id="PF04542"/>
    </source>
</evidence>
<dbReference type="GO" id="GO:0003677">
    <property type="term" value="F:DNA binding"/>
    <property type="evidence" value="ECO:0007669"/>
    <property type="project" value="UniProtKB-KW"/>
</dbReference>
<dbReference type="InterPro" id="IPR013249">
    <property type="entry name" value="RNA_pol_sigma70_r4_t2"/>
</dbReference>
<dbReference type="GO" id="GO:0006352">
    <property type="term" value="P:DNA-templated transcription initiation"/>
    <property type="evidence" value="ECO:0007669"/>
    <property type="project" value="InterPro"/>
</dbReference>
<comment type="similarity">
    <text evidence="1">Belongs to the sigma-70 factor family. ECF subfamily.</text>
</comment>
<evidence type="ECO:0000256" key="2">
    <source>
        <dbReference type="ARBA" id="ARBA00023015"/>
    </source>
</evidence>
<evidence type="ECO:0000256" key="5">
    <source>
        <dbReference type="ARBA" id="ARBA00023163"/>
    </source>
</evidence>
<dbReference type="GO" id="GO:0016987">
    <property type="term" value="F:sigma factor activity"/>
    <property type="evidence" value="ECO:0007669"/>
    <property type="project" value="UniProtKB-KW"/>
</dbReference>
<dbReference type="CDD" id="cd06171">
    <property type="entry name" value="Sigma70_r4"/>
    <property type="match status" value="1"/>
</dbReference>
<dbReference type="InterPro" id="IPR007627">
    <property type="entry name" value="RNA_pol_sigma70_r2"/>
</dbReference>
<dbReference type="EMBL" id="BMHA01000013">
    <property type="protein sequence ID" value="GGI08849.1"/>
    <property type="molecule type" value="Genomic_DNA"/>
</dbReference>
<dbReference type="Pfam" id="PF08281">
    <property type="entry name" value="Sigma70_r4_2"/>
    <property type="match status" value="1"/>
</dbReference>
<evidence type="ECO:0000256" key="3">
    <source>
        <dbReference type="ARBA" id="ARBA00023082"/>
    </source>
</evidence>
<sequence>MPQRSFASPPDLRDDTVRRGAPTSAPGTLEHYPRLVGAVPDWDQIAEEYGEMVYTMAYRLTGDRDEARDLAQDVFVRVYRNLDRYQPGTFEGWLYRITKNLFLDRVRRHTRVRLEPLPDEEWKQPSESEPGPAETLEAGVLRSDLETALDDLPASFRTAVVLCDVQGLSYEEISDALDWPIGTVRSRIHRGRKALRSALEAEAEAAEDDRG</sequence>
<dbReference type="Proteomes" id="UP000650511">
    <property type="component" value="Unassembled WGS sequence"/>
</dbReference>
<evidence type="ECO:0000256" key="6">
    <source>
        <dbReference type="SAM" id="MobiDB-lite"/>
    </source>
</evidence>
<dbReference type="RefSeq" id="WP_165403838.1">
    <property type="nucleotide sequence ID" value="NZ_BMHA01000013.1"/>
</dbReference>
<dbReference type="Gene3D" id="1.10.1740.10">
    <property type="match status" value="1"/>
</dbReference>
<dbReference type="PANTHER" id="PTHR43133">
    <property type="entry name" value="RNA POLYMERASE ECF-TYPE SIGMA FACTO"/>
    <property type="match status" value="1"/>
</dbReference>
<dbReference type="Gene3D" id="1.10.10.10">
    <property type="entry name" value="Winged helix-like DNA-binding domain superfamily/Winged helix DNA-binding domain"/>
    <property type="match status" value="1"/>
</dbReference>
<keyword evidence="2" id="KW-0805">Transcription regulation</keyword>
<comment type="caution">
    <text evidence="9">The sequence shown here is derived from an EMBL/GenBank/DDBJ whole genome shotgun (WGS) entry which is preliminary data.</text>
</comment>
<gene>
    <name evidence="9" type="ORF">GCM10011354_31140</name>
</gene>
<keyword evidence="5" id="KW-0804">Transcription</keyword>
<evidence type="ECO:0000256" key="1">
    <source>
        <dbReference type="ARBA" id="ARBA00010641"/>
    </source>
</evidence>